<dbReference type="Pfam" id="PF03631">
    <property type="entry name" value="Virul_fac_BrkB"/>
    <property type="match status" value="1"/>
</dbReference>
<gene>
    <name evidence="7" type="ORF">HG66A1_56910</name>
</gene>
<evidence type="ECO:0008006" key="9">
    <source>
        <dbReference type="Google" id="ProtNLM"/>
    </source>
</evidence>
<dbReference type="InterPro" id="IPR017039">
    <property type="entry name" value="Virul_fac_BrkB"/>
</dbReference>
<feature type="transmembrane region" description="Helical" evidence="6">
    <location>
        <begin position="227"/>
        <end position="250"/>
    </location>
</feature>
<evidence type="ECO:0000313" key="8">
    <source>
        <dbReference type="Proteomes" id="UP000320421"/>
    </source>
</evidence>
<keyword evidence="5 6" id="KW-0472">Membrane</keyword>
<keyword evidence="8" id="KW-1185">Reference proteome</keyword>
<dbReference type="RefSeq" id="WP_145191892.1">
    <property type="nucleotide sequence ID" value="NZ_CP036266.1"/>
</dbReference>
<evidence type="ECO:0000256" key="1">
    <source>
        <dbReference type="ARBA" id="ARBA00004651"/>
    </source>
</evidence>
<feature type="transmembrane region" description="Helical" evidence="6">
    <location>
        <begin position="191"/>
        <end position="215"/>
    </location>
</feature>
<name>A0A517PWV1_9PLAN</name>
<dbReference type="GO" id="GO:0005886">
    <property type="term" value="C:plasma membrane"/>
    <property type="evidence" value="ECO:0007669"/>
    <property type="project" value="UniProtKB-SubCell"/>
</dbReference>
<evidence type="ECO:0000256" key="2">
    <source>
        <dbReference type="ARBA" id="ARBA00022475"/>
    </source>
</evidence>
<evidence type="ECO:0000313" key="7">
    <source>
        <dbReference type="EMBL" id="QDT23866.1"/>
    </source>
</evidence>
<evidence type="ECO:0000256" key="5">
    <source>
        <dbReference type="ARBA" id="ARBA00023136"/>
    </source>
</evidence>
<dbReference type="PIRSF" id="PIRSF035875">
    <property type="entry name" value="RNase_BN"/>
    <property type="match status" value="1"/>
</dbReference>
<dbReference type="OrthoDB" id="9797028at2"/>
<dbReference type="PANTHER" id="PTHR30213">
    <property type="entry name" value="INNER MEMBRANE PROTEIN YHJD"/>
    <property type="match status" value="1"/>
</dbReference>
<keyword evidence="2" id="KW-1003">Cell membrane</keyword>
<sequence>MDYQKLRNVLKRAGSDFLDDECMSSGAAIAYYTIFSLPPLLAIVFALTTQFWSAEQVSSVINSQLGLPVEQSTEEADDADTSAGFDLTSVAERVQSGQTPERPLWSRFLGAAVLIFSASGVLAQLQSALNKAWNVEPDPEQGGIMSFIKKRLISLAFLIVVGLLLLISLVLTTFVDEFTRWLDYGYLDVGILSAVMIVNTLLTLGLATLLFAATFKVLPDANIRWRDVFMGAAVTAILFTIGKSGIAWYLQFSEAGSSWGSAATSMIGILIWVYYSSLIILLGAEFTQSWSIEFGDGLKPAPGAVLVTAEKIYHRNEPKNLSFKS</sequence>
<dbReference type="EMBL" id="CP036266">
    <property type="protein sequence ID" value="QDT23866.1"/>
    <property type="molecule type" value="Genomic_DNA"/>
</dbReference>
<feature type="transmembrane region" description="Helical" evidence="6">
    <location>
        <begin position="152"/>
        <end position="171"/>
    </location>
</feature>
<evidence type="ECO:0000256" key="4">
    <source>
        <dbReference type="ARBA" id="ARBA00022989"/>
    </source>
</evidence>
<reference evidence="7 8" key="1">
    <citation type="submission" date="2019-02" db="EMBL/GenBank/DDBJ databases">
        <title>Deep-cultivation of Planctomycetes and their phenomic and genomic characterization uncovers novel biology.</title>
        <authorList>
            <person name="Wiegand S."/>
            <person name="Jogler M."/>
            <person name="Boedeker C."/>
            <person name="Pinto D."/>
            <person name="Vollmers J."/>
            <person name="Rivas-Marin E."/>
            <person name="Kohn T."/>
            <person name="Peeters S.H."/>
            <person name="Heuer A."/>
            <person name="Rast P."/>
            <person name="Oberbeckmann S."/>
            <person name="Bunk B."/>
            <person name="Jeske O."/>
            <person name="Meyerdierks A."/>
            <person name="Storesund J.E."/>
            <person name="Kallscheuer N."/>
            <person name="Luecker S."/>
            <person name="Lage O.M."/>
            <person name="Pohl T."/>
            <person name="Merkel B.J."/>
            <person name="Hornburger P."/>
            <person name="Mueller R.-W."/>
            <person name="Bruemmer F."/>
            <person name="Labrenz M."/>
            <person name="Spormann A.M."/>
            <person name="Op den Camp H."/>
            <person name="Overmann J."/>
            <person name="Amann R."/>
            <person name="Jetten M.S.M."/>
            <person name="Mascher T."/>
            <person name="Medema M.H."/>
            <person name="Devos D.P."/>
            <person name="Kaster A.-K."/>
            <person name="Ovreas L."/>
            <person name="Rohde M."/>
            <person name="Galperin M.Y."/>
            <person name="Jogler C."/>
        </authorList>
    </citation>
    <scope>NUCLEOTIDE SEQUENCE [LARGE SCALE GENOMIC DNA]</scope>
    <source>
        <strain evidence="7 8">HG66A1</strain>
    </source>
</reference>
<dbReference type="Proteomes" id="UP000320421">
    <property type="component" value="Chromosome"/>
</dbReference>
<evidence type="ECO:0000256" key="6">
    <source>
        <dbReference type="SAM" id="Phobius"/>
    </source>
</evidence>
<accession>A0A517PWV1</accession>
<keyword evidence="3 6" id="KW-0812">Transmembrane</keyword>
<proteinExistence type="predicted"/>
<feature type="transmembrane region" description="Helical" evidence="6">
    <location>
        <begin position="29"/>
        <end position="52"/>
    </location>
</feature>
<dbReference type="PANTHER" id="PTHR30213:SF1">
    <property type="entry name" value="INNER MEMBRANE PROTEIN YHJD"/>
    <property type="match status" value="1"/>
</dbReference>
<organism evidence="7 8">
    <name type="scientific">Gimesia chilikensis</name>
    <dbReference type="NCBI Taxonomy" id="2605989"/>
    <lineage>
        <taxon>Bacteria</taxon>
        <taxon>Pseudomonadati</taxon>
        <taxon>Planctomycetota</taxon>
        <taxon>Planctomycetia</taxon>
        <taxon>Planctomycetales</taxon>
        <taxon>Planctomycetaceae</taxon>
        <taxon>Gimesia</taxon>
    </lineage>
</organism>
<dbReference type="AlphaFoldDB" id="A0A517PWV1"/>
<feature type="transmembrane region" description="Helical" evidence="6">
    <location>
        <begin position="262"/>
        <end position="284"/>
    </location>
</feature>
<evidence type="ECO:0000256" key="3">
    <source>
        <dbReference type="ARBA" id="ARBA00022692"/>
    </source>
</evidence>
<comment type="subcellular location">
    <subcellularLocation>
        <location evidence="1">Cell membrane</location>
        <topology evidence="1">Multi-pass membrane protein</topology>
    </subcellularLocation>
</comment>
<protein>
    <recommendedName>
        <fullName evidence="9">YihY/virulence factor BrkB family protein</fullName>
    </recommendedName>
</protein>
<keyword evidence="4 6" id="KW-1133">Transmembrane helix</keyword>